<dbReference type="InterPro" id="IPR009006">
    <property type="entry name" value="Ala_racemase/Decarboxylase_C"/>
</dbReference>
<dbReference type="NCBIfam" id="TIGR01048">
    <property type="entry name" value="lysA"/>
    <property type="match status" value="1"/>
</dbReference>
<dbReference type="InterPro" id="IPR029066">
    <property type="entry name" value="PLP-binding_barrel"/>
</dbReference>
<dbReference type="PRINTS" id="PR01181">
    <property type="entry name" value="DAPDCRBXLASE"/>
</dbReference>
<comment type="cofactor">
    <cofactor evidence="1 5 7">
        <name>pyridoxal 5'-phosphate</name>
        <dbReference type="ChEBI" id="CHEBI:597326"/>
    </cofactor>
</comment>
<dbReference type="InterPro" id="IPR022644">
    <property type="entry name" value="De-COase2_N"/>
</dbReference>
<dbReference type="InterPro" id="IPR022653">
    <property type="entry name" value="De-COase2_pyr-phos_BS"/>
</dbReference>
<comment type="function">
    <text evidence="5">Specifically catalyzes the decarboxylation of meso-diaminopimelate (meso-DAP) to L-lysine.</text>
</comment>
<dbReference type="PROSITE" id="PS00878">
    <property type="entry name" value="ODR_DC_2_1"/>
    <property type="match status" value="1"/>
</dbReference>
<feature type="domain" description="Orn/DAP/Arg decarboxylase 2 N-terminal" evidence="8">
    <location>
        <begin position="46"/>
        <end position="302"/>
    </location>
</feature>
<dbReference type="RefSeq" id="WP_377721254.1">
    <property type="nucleotide sequence ID" value="NZ_JBHSAM010000034.1"/>
</dbReference>
<dbReference type="Gene3D" id="3.20.20.10">
    <property type="entry name" value="Alanine racemase"/>
    <property type="match status" value="1"/>
</dbReference>
<comment type="similarity">
    <text evidence="5">Belongs to the Orn/Lys/Arg decarboxylase class-II family. LysA subfamily.</text>
</comment>
<dbReference type="SUPFAM" id="SSF50621">
    <property type="entry name" value="Alanine racemase C-terminal domain-like"/>
    <property type="match status" value="1"/>
</dbReference>
<dbReference type="InterPro" id="IPR000183">
    <property type="entry name" value="Orn/DAP/Arg_de-COase"/>
</dbReference>
<keyword evidence="10" id="KW-1185">Reference proteome</keyword>
<sequence length="450" mass="49858">MGAIDLFIYGTQRINQEGHLEIGGCDTVALAKQYGTPLYVIDEEAVRQKCRDYVRSFRAHWDHVDVAYASKAFMIGGMVQLVREEGMSLDVVSEGELRLALWAGAPASRITFHGNYKTADEIKLAIASGVRTLVVDCLEEVQLIEREARGQGKLQAVDVRLNLGINVNSDPKYTTGHLESKFGLAIHDGAAGRAIEAILQSPSLMLRGIHFHLGSQIQDVKYHRQALEQVAIFLQDVTRAYDWKPSSITMGGGMGVNYSGHATPPTPRQWADGIMPVFREKVVPLCEQDVVFGIEPGRSVVAEYGTTLYTVGPIKPVPESQDVRAFLSVDGGLSDNPRPIMYEAHHHVLAAANPGSDGRSVKPVRIFGRHCETDMLMERVHLPEVATGDVLAVQCTGAYTYAMFNRYNRFMCPAVVFAKDGDSRLVIRRETFEDSIRTEMRSEVISYESR</sequence>
<dbReference type="Proteomes" id="UP001595715">
    <property type="component" value="Unassembled WGS sequence"/>
</dbReference>
<feature type="binding site" evidence="5">
    <location>
        <position position="372"/>
    </location>
    <ligand>
        <name>substrate</name>
    </ligand>
</feature>
<gene>
    <name evidence="5 9" type="primary">lysA</name>
    <name evidence="9" type="ORF">ACFOZ8_23725</name>
</gene>
<feature type="binding site" evidence="5">
    <location>
        <position position="338"/>
    </location>
    <ligand>
        <name>substrate</name>
    </ligand>
</feature>
<dbReference type="SUPFAM" id="SSF51419">
    <property type="entry name" value="PLP-binding barrel"/>
    <property type="match status" value="1"/>
</dbReference>
<feature type="binding site" evidence="5">
    <location>
        <position position="342"/>
    </location>
    <ligand>
        <name>substrate</name>
    </ligand>
</feature>
<evidence type="ECO:0000256" key="7">
    <source>
        <dbReference type="RuleBase" id="RU003738"/>
    </source>
</evidence>
<keyword evidence="4 5" id="KW-0456">Lyase</keyword>
<evidence type="ECO:0000256" key="5">
    <source>
        <dbReference type="HAMAP-Rule" id="MF_02120"/>
    </source>
</evidence>
<dbReference type="EC" id="4.1.1.20" evidence="5 6"/>
<keyword evidence="5 7" id="KW-0457">Lysine biosynthesis</keyword>
<name>A0ABV8K9G1_9BACL</name>
<feature type="modified residue" description="N6-(pyridoxal phosphate)lysine" evidence="5">
    <location>
        <position position="71"/>
    </location>
</feature>
<evidence type="ECO:0000256" key="1">
    <source>
        <dbReference type="ARBA" id="ARBA00001933"/>
    </source>
</evidence>
<feature type="binding site" evidence="5">
    <location>
        <position position="253"/>
    </location>
    <ligand>
        <name>pyridoxal 5'-phosphate</name>
        <dbReference type="ChEBI" id="CHEBI:597326"/>
    </ligand>
</feature>
<comment type="subunit">
    <text evidence="5">Homodimer.</text>
</comment>
<dbReference type="PANTHER" id="PTHR43727">
    <property type="entry name" value="DIAMINOPIMELATE DECARBOXYLASE"/>
    <property type="match status" value="1"/>
</dbReference>
<dbReference type="Gene3D" id="2.40.37.10">
    <property type="entry name" value="Lyase, Ornithine Decarboxylase, Chain A, domain 1"/>
    <property type="match status" value="1"/>
</dbReference>
<reference evidence="10" key="1">
    <citation type="journal article" date="2019" name="Int. J. Syst. Evol. Microbiol.">
        <title>The Global Catalogue of Microorganisms (GCM) 10K type strain sequencing project: providing services to taxonomists for standard genome sequencing and annotation.</title>
        <authorList>
            <consortium name="The Broad Institute Genomics Platform"/>
            <consortium name="The Broad Institute Genome Sequencing Center for Infectious Disease"/>
            <person name="Wu L."/>
            <person name="Ma J."/>
        </authorList>
    </citation>
    <scope>NUCLEOTIDE SEQUENCE [LARGE SCALE GENOMIC DNA]</scope>
    <source>
        <strain evidence="10">IBRC-M 10987</strain>
    </source>
</reference>
<accession>A0ABV8K9G1</accession>
<dbReference type="HAMAP" id="MF_02120">
    <property type="entry name" value="LysA"/>
    <property type="match status" value="1"/>
</dbReference>
<proteinExistence type="inferred from homology"/>
<dbReference type="CDD" id="cd06828">
    <property type="entry name" value="PLPDE_III_DapDC"/>
    <property type="match status" value="1"/>
</dbReference>
<comment type="catalytic activity">
    <reaction evidence="5 7">
        <text>meso-2,6-diaminopimelate + H(+) = L-lysine + CO2</text>
        <dbReference type="Rhea" id="RHEA:15101"/>
        <dbReference type="ChEBI" id="CHEBI:15378"/>
        <dbReference type="ChEBI" id="CHEBI:16526"/>
        <dbReference type="ChEBI" id="CHEBI:32551"/>
        <dbReference type="ChEBI" id="CHEBI:57791"/>
        <dbReference type="EC" id="4.1.1.20"/>
    </reaction>
</comment>
<comment type="caution">
    <text evidence="9">The sequence shown here is derived from an EMBL/GenBank/DDBJ whole genome shotgun (WGS) entry which is preliminary data.</text>
</comment>
<feature type="binding site" evidence="5">
    <location>
        <position position="399"/>
    </location>
    <ligand>
        <name>substrate</name>
    </ligand>
</feature>
<dbReference type="EMBL" id="JBHSAM010000034">
    <property type="protein sequence ID" value="MFC4102636.1"/>
    <property type="molecule type" value="Genomic_DNA"/>
</dbReference>
<evidence type="ECO:0000259" key="8">
    <source>
        <dbReference type="Pfam" id="PF02784"/>
    </source>
</evidence>
<keyword evidence="2 5" id="KW-0210">Decarboxylase</keyword>
<feature type="binding site" evidence="5">
    <location>
        <begin position="295"/>
        <end position="298"/>
    </location>
    <ligand>
        <name>pyridoxal 5'-phosphate</name>
        <dbReference type="ChEBI" id="CHEBI:597326"/>
    </ligand>
</feature>
<feature type="binding site" evidence="5">
    <location>
        <position position="399"/>
    </location>
    <ligand>
        <name>pyridoxal 5'-phosphate</name>
        <dbReference type="ChEBI" id="CHEBI:597326"/>
    </ligand>
</feature>
<evidence type="ECO:0000256" key="2">
    <source>
        <dbReference type="ARBA" id="ARBA00022793"/>
    </source>
</evidence>
<dbReference type="PRINTS" id="PR01179">
    <property type="entry name" value="ODADCRBXLASE"/>
</dbReference>
<dbReference type="InterPro" id="IPR002986">
    <property type="entry name" value="DAP_deCOOHase_LysA"/>
</dbReference>
<organism evidence="9 10">
    <name type="scientific">Paenibacillus xanthanilyticus</name>
    <dbReference type="NCBI Taxonomy" id="1783531"/>
    <lineage>
        <taxon>Bacteria</taxon>
        <taxon>Bacillati</taxon>
        <taxon>Bacillota</taxon>
        <taxon>Bacilli</taxon>
        <taxon>Bacillales</taxon>
        <taxon>Paenibacillaceae</taxon>
        <taxon>Paenibacillus</taxon>
    </lineage>
</organism>
<dbReference type="GO" id="GO:0008836">
    <property type="term" value="F:diaminopimelate decarboxylase activity"/>
    <property type="evidence" value="ECO:0007669"/>
    <property type="project" value="UniProtKB-EC"/>
</dbReference>
<feature type="binding site" evidence="5">
    <location>
        <position position="298"/>
    </location>
    <ligand>
        <name>substrate</name>
    </ligand>
</feature>
<dbReference type="PANTHER" id="PTHR43727:SF2">
    <property type="entry name" value="GROUP IV DECARBOXYLASE"/>
    <property type="match status" value="1"/>
</dbReference>
<evidence type="ECO:0000256" key="3">
    <source>
        <dbReference type="ARBA" id="ARBA00022898"/>
    </source>
</evidence>
<evidence type="ECO:0000313" key="10">
    <source>
        <dbReference type="Proteomes" id="UP001595715"/>
    </source>
</evidence>
<dbReference type="Pfam" id="PF02784">
    <property type="entry name" value="Orn_Arg_deC_N"/>
    <property type="match status" value="1"/>
</dbReference>
<evidence type="ECO:0000256" key="6">
    <source>
        <dbReference type="NCBIfam" id="TIGR01048"/>
    </source>
</evidence>
<evidence type="ECO:0000256" key="4">
    <source>
        <dbReference type="ARBA" id="ARBA00023239"/>
    </source>
</evidence>
<evidence type="ECO:0000313" key="9">
    <source>
        <dbReference type="EMBL" id="MFC4102636.1"/>
    </source>
</evidence>
<protein>
    <recommendedName>
        <fullName evidence="5 6">Diaminopimelate decarboxylase</fullName>
        <shortName evidence="5">DAP decarboxylase</shortName>
        <shortName evidence="5">DAPDC</shortName>
        <ecNumber evidence="5 6">4.1.1.20</ecNumber>
    </recommendedName>
</protein>
<keyword evidence="3 5" id="KW-0663">Pyridoxal phosphate</keyword>
<keyword evidence="5" id="KW-0028">Amino-acid biosynthesis</keyword>
<comment type="pathway">
    <text evidence="5 7">Amino-acid biosynthesis; L-lysine biosynthesis via DAP pathway; L-lysine from DL-2,6-diaminopimelate: step 1/1.</text>
</comment>